<dbReference type="EMBL" id="AFYH01011937">
    <property type="status" value="NOT_ANNOTATED_CDS"/>
    <property type="molecule type" value="Genomic_DNA"/>
</dbReference>
<evidence type="ECO:0000313" key="8">
    <source>
        <dbReference type="Proteomes" id="UP000008672"/>
    </source>
</evidence>
<feature type="compositionally biased region" description="Polar residues" evidence="6">
    <location>
        <begin position="361"/>
        <end position="370"/>
    </location>
</feature>
<dbReference type="GO" id="GO:0060271">
    <property type="term" value="P:cilium assembly"/>
    <property type="evidence" value="ECO:0007669"/>
    <property type="project" value="TreeGrafter"/>
</dbReference>
<keyword evidence="2" id="KW-0963">Cytoplasm</keyword>
<dbReference type="PANTHER" id="PTHR18902:SF27">
    <property type="entry name" value="CENTROSOMAL PROTEIN OF 164 KDA"/>
    <property type="match status" value="1"/>
</dbReference>
<feature type="compositionally biased region" description="Basic and acidic residues" evidence="6">
    <location>
        <begin position="253"/>
        <end position="272"/>
    </location>
</feature>
<feature type="region of interest" description="Disordered" evidence="6">
    <location>
        <begin position="96"/>
        <end position="131"/>
    </location>
</feature>
<feature type="region of interest" description="Disordered" evidence="6">
    <location>
        <begin position="248"/>
        <end position="378"/>
    </location>
</feature>
<dbReference type="GeneTree" id="ENSGT00950000183078"/>
<dbReference type="Ensembl" id="ENSLACT00000020982.1">
    <property type="protein sequence ID" value="ENSLACP00000020842.1"/>
    <property type="gene ID" value="ENSLACG00000018311.1"/>
</dbReference>
<keyword evidence="3" id="KW-0597">Phosphoprotein</keyword>
<dbReference type="GO" id="GO:0005813">
    <property type="term" value="C:centrosome"/>
    <property type="evidence" value="ECO:0007669"/>
    <property type="project" value="TreeGrafter"/>
</dbReference>
<evidence type="ECO:0000256" key="3">
    <source>
        <dbReference type="ARBA" id="ARBA00022553"/>
    </source>
</evidence>
<accession>H3BG21</accession>
<evidence type="ECO:0000256" key="5">
    <source>
        <dbReference type="SAM" id="Coils"/>
    </source>
</evidence>
<feature type="compositionally biased region" description="Basic and acidic residues" evidence="6">
    <location>
        <begin position="559"/>
        <end position="577"/>
    </location>
</feature>
<dbReference type="EMBL" id="AFYH01011938">
    <property type="status" value="NOT_ANNOTATED_CDS"/>
    <property type="molecule type" value="Genomic_DNA"/>
</dbReference>
<feature type="coiled-coil region" evidence="5">
    <location>
        <begin position="1170"/>
        <end position="1218"/>
    </location>
</feature>
<dbReference type="STRING" id="7897.ENSLACP00000020842"/>
<proteinExistence type="predicted"/>
<dbReference type="EMBL" id="AFYH01011942">
    <property type="status" value="NOT_ANNOTATED_CDS"/>
    <property type="molecule type" value="Genomic_DNA"/>
</dbReference>
<gene>
    <name evidence="7" type="primary">CEP164</name>
</gene>
<reference evidence="8" key="1">
    <citation type="submission" date="2011-08" db="EMBL/GenBank/DDBJ databases">
        <title>The draft genome of Latimeria chalumnae.</title>
        <authorList>
            <person name="Di Palma F."/>
            <person name="Alfoldi J."/>
            <person name="Johnson J."/>
            <person name="Berlin A."/>
            <person name="Gnerre S."/>
            <person name="Jaffe D."/>
            <person name="MacCallum I."/>
            <person name="Young S."/>
            <person name="Walker B.J."/>
            <person name="Lander E."/>
            <person name="Lindblad-Toh K."/>
        </authorList>
    </citation>
    <scope>NUCLEOTIDE SEQUENCE [LARGE SCALE GENOMIC DNA]</scope>
    <source>
        <strain evidence="8">Wild caught</strain>
    </source>
</reference>
<feature type="region of interest" description="Disordered" evidence="6">
    <location>
        <begin position="214"/>
        <end position="233"/>
    </location>
</feature>
<feature type="compositionally biased region" description="Basic and acidic residues" evidence="6">
    <location>
        <begin position="319"/>
        <end position="330"/>
    </location>
</feature>
<keyword evidence="8" id="KW-1185">Reference proteome</keyword>
<dbReference type="Gene3D" id="1.10.287.1490">
    <property type="match status" value="1"/>
</dbReference>
<dbReference type="SUPFAM" id="SSF51045">
    <property type="entry name" value="WW domain"/>
    <property type="match status" value="1"/>
</dbReference>
<reference evidence="7" key="3">
    <citation type="submission" date="2025-09" db="UniProtKB">
        <authorList>
            <consortium name="Ensembl"/>
        </authorList>
    </citation>
    <scope>IDENTIFICATION</scope>
</reference>
<feature type="coiled-coil region" evidence="5">
    <location>
        <begin position="1010"/>
        <end position="1058"/>
    </location>
</feature>
<dbReference type="Proteomes" id="UP000008672">
    <property type="component" value="Unassembled WGS sequence"/>
</dbReference>
<dbReference type="EMBL" id="AFYH01011939">
    <property type="status" value="NOT_ANNOTATED_CDS"/>
    <property type="molecule type" value="Genomic_DNA"/>
</dbReference>
<keyword evidence="4 5" id="KW-0175">Coiled coil</keyword>
<dbReference type="EMBL" id="AFYH01011940">
    <property type="status" value="NOT_ANNOTATED_CDS"/>
    <property type="molecule type" value="Genomic_DNA"/>
</dbReference>
<feature type="region of interest" description="Disordered" evidence="6">
    <location>
        <begin position="970"/>
        <end position="989"/>
    </location>
</feature>
<reference evidence="7" key="2">
    <citation type="submission" date="2025-08" db="UniProtKB">
        <authorList>
            <consortium name="Ensembl"/>
        </authorList>
    </citation>
    <scope>IDENTIFICATION</scope>
</reference>
<dbReference type="EMBL" id="AFYH01011941">
    <property type="status" value="NOT_ANNOTATED_CDS"/>
    <property type="molecule type" value="Genomic_DNA"/>
</dbReference>
<dbReference type="Bgee" id="ENSLACG00000018311">
    <property type="expression patterns" value="Expressed in pelvic fin and 3 other cell types or tissues"/>
</dbReference>
<dbReference type="InterPro" id="IPR036020">
    <property type="entry name" value="WW_dom_sf"/>
</dbReference>
<sequence>IMTAALQIGDQLILEEDYDDSYIPSEQVLLAFFSPQGLWWLAIYLLLYKVPGNGYCESQDVTGDVYYFNFATGQSTWDHPCDEHYRTLVNQERERLQVQNAAKKKDKKRKKEKKEKKEKRDQLKPPLALSSPLAPVQSLGLPQAPLGGLAPLRGLVDSSGSTLRGSLGSTASSSGGLELATTQLGSSGTIGGLRAGGLSAGLLGMKHEERVSLTLPGLEEDQEDESQNESPRGTARLMRNLHMDVGSLGGGFEYEKEDSLRESQIEGRDKTPLDSGSHGACPPTPHRTGLGKETDLDSDLSEGEPKAKSETAGQEVESDPNHNHGAENAKMKFKQRRGVLSKGAAILISDEEEKEDKENHSSSTDGTGRQSRLAMGGEAVGDKEKDIIKMKDGIRESEPSEQIKELHLSGPLEDLSNKDKVSFNTKEFGFRSRVSEQVMDVEALLPALSDTEKEICKPIQPVSPHSDTEKADNYLLIYIKKILSDRNLYPNCPCKSGAEKTVEKVSLEEERTKRAEAAERWWEKSVLGLIFKTGKEKKMGRLGEGEPNPLVNGPMTVDQRSEEQGNKEASRLERFEREDVEASNQAQLAPPAEERIRQKETLKRPSQESLEESQREADTKLEQERSRIRREEEERILKLREELRREEEEKARELHQEKENKLRSVSHCGKNSIVSRDDRKRADILNRVPTILCRVFQKGCRRVEVGIRAMKYGGKRLMRSGVALASPAPVRALEALEKRQALELKELKSTAEEKHQKVNLCSVNFSKEQQRNGCIVELHKVRSLLQMDHCCHLQVLLLYERHIALVSSLQKQITEVQSSEEVQLQGDLRRAQQKVQQAADYERELGDLLKEKRKEVEKEHGQKMEKMKEEHQQTLERIRDDYEEEERKLREKLLRSLKEECERLTGAHEREITGLRRDLEQRLSELQQNHRDKETKLQDLENQLELRSREIKAKAAQFKSQEELIRKQRQQLHDEEEQLTKERAEAPSARLCKQELEESRLELHSVKGSIRQSRGDLEQLQQRKAELESEVETLQNKIETLQSRVSELEAGVQKREEAIKETLVSNDVSLAGEEVEGALCVEDLRKSLKTAQKVGSSSRTEEEEDVSIDDLRHYISAEGASIKKAKEFLTRQTRSLRKRQAALKAAKRQWCHDLLKVEGEVQGPESSLILEDARKSLDQESKHLDEMKSAMRKGQVLLRKKEEKLNQLESSLLEELSDEDTLKGTGYKKVVTFDLSDSDDLSSIISTDLPALKIWGVSVVDLKPVLTLPHPSKVQYLSDSLQRITSDLNTVLSVLGSLGKQQSPLFTSTQFLAPSPPSEGVPLSAYTSLTRTPATGSCNSIPLPKQWAWSTGANPNLSASTAQSVDDILTEKWSKYFPGGIQSLSANPAPLNGRPGYISASEQIRLLQRSQLRVPETDRNAIQGMIDANKKWLDSFKKDPKFSPLFTKTNKTPSNHGILQLGLDENNQIKVYHY</sequence>
<evidence type="ECO:0000256" key="2">
    <source>
        <dbReference type="ARBA" id="ARBA00022490"/>
    </source>
</evidence>
<dbReference type="PANTHER" id="PTHR18902">
    <property type="entry name" value="NUCLEAR MITOTIC APPARATUS PROTEIN 1-RELATED"/>
    <property type="match status" value="1"/>
</dbReference>
<dbReference type="GO" id="GO:0005814">
    <property type="term" value="C:centriole"/>
    <property type="evidence" value="ECO:0007669"/>
    <property type="project" value="TreeGrafter"/>
</dbReference>
<dbReference type="InterPro" id="IPR001202">
    <property type="entry name" value="WW_dom"/>
</dbReference>
<comment type="subcellular location">
    <subcellularLocation>
        <location evidence="1">Cytoplasm</location>
    </subcellularLocation>
</comment>
<dbReference type="InParanoid" id="H3BG21"/>
<evidence type="ECO:0000313" key="7">
    <source>
        <dbReference type="Ensembl" id="ENSLACP00000020842.1"/>
    </source>
</evidence>
<dbReference type="eggNOG" id="ENOG502QR4A">
    <property type="taxonomic scope" value="Eukaryota"/>
</dbReference>
<feature type="compositionally biased region" description="Basic residues" evidence="6">
    <location>
        <begin position="102"/>
        <end position="117"/>
    </location>
</feature>
<dbReference type="GO" id="GO:0097539">
    <property type="term" value="C:ciliary transition fiber"/>
    <property type="evidence" value="ECO:0007669"/>
    <property type="project" value="TreeGrafter"/>
</dbReference>
<dbReference type="GO" id="GO:0005737">
    <property type="term" value="C:cytoplasm"/>
    <property type="evidence" value="ECO:0007669"/>
    <property type="project" value="UniProtKB-SubCell"/>
</dbReference>
<organism evidence="7 8">
    <name type="scientific">Latimeria chalumnae</name>
    <name type="common">Coelacanth</name>
    <dbReference type="NCBI Taxonomy" id="7897"/>
    <lineage>
        <taxon>Eukaryota</taxon>
        <taxon>Metazoa</taxon>
        <taxon>Chordata</taxon>
        <taxon>Craniata</taxon>
        <taxon>Vertebrata</taxon>
        <taxon>Euteleostomi</taxon>
        <taxon>Coelacanthiformes</taxon>
        <taxon>Coelacanthidae</taxon>
        <taxon>Latimeria</taxon>
    </lineage>
</organism>
<protein>
    <submittedName>
        <fullName evidence="7">Centrosomal protein 164</fullName>
    </submittedName>
</protein>
<name>H3BG21_LATCH</name>
<dbReference type="Gene3D" id="3.30.1470.10">
    <property type="entry name" value="Photosystem I PsaD, reaction center subunit II"/>
    <property type="match status" value="1"/>
</dbReference>
<evidence type="ECO:0000256" key="4">
    <source>
        <dbReference type="ARBA" id="ARBA00023054"/>
    </source>
</evidence>
<dbReference type="EMBL" id="AFYH01011936">
    <property type="status" value="NOT_ANNOTATED_CDS"/>
    <property type="molecule type" value="Genomic_DNA"/>
</dbReference>
<dbReference type="CDD" id="cd00201">
    <property type="entry name" value="WW"/>
    <property type="match status" value="1"/>
</dbReference>
<evidence type="ECO:0000256" key="6">
    <source>
        <dbReference type="SAM" id="MobiDB-lite"/>
    </source>
</evidence>
<feature type="compositionally biased region" description="Basic and acidic residues" evidence="6">
    <location>
        <begin position="592"/>
        <end position="628"/>
    </location>
</feature>
<dbReference type="HOGENOM" id="CLU_002153_0_0_1"/>
<evidence type="ECO:0000256" key="1">
    <source>
        <dbReference type="ARBA" id="ARBA00004496"/>
    </source>
</evidence>
<dbReference type="InterPro" id="IPR051841">
    <property type="entry name" value="MT-Golgi_org_protein"/>
</dbReference>
<feature type="region of interest" description="Disordered" evidence="6">
    <location>
        <begin position="538"/>
        <end position="628"/>
    </location>
</feature>
<dbReference type="FunCoup" id="H3BG21">
    <property type="interactions" value="1123"/>
</dbReference>
<feature type="compositionally biased region" description="Acidic residues" evidence="6">
    <location>
        <begin position="218"/>
        <end position="227"/>
    </location>
</feature>
<dbReference type="OMA" id="EEHWQAM"/>